<organism evidence="11 12">
    <name type="scientific">Streptomyces xanthii</name>
    <dbReference type="NCBI Taxonomy" id="2768069"/>
    <lineage>
        <taxon>Bacteria</taxon>
        <taxon>Bacillati</taxon>
        <taxon>Actinomycetota</taxon>
        <taxon>Actinomycetes</taxon>
        <taxon>Kitasatosporales</taxon>
        <taxon>Streptomycetaceae</taxon>
        <taxon>Streptomyces</taxon>
    </lineage>
</organism>
<dbReference type="EMBL" id="CP061281">
    <property type="protein sequence ID" value="QNS04012.1"/>
    <property type="molecule type" value="Genomic_DNA"/>
</dbReference>
<keyword evidence="12" id="KW-1185">Reference proteome</keyword>
<dbReference type="AlphaFoldDB" id="A0A7H1B5K7"/>
<evidence type="ECO:0000256" key="2">
    <source>
        <dbReference type="ARBA" id="ARBA00001936"/>
    </source>
</evidence>
<dbReference type="PANTHER" id="PTHR43226">
    <property type="entry name" value="XAA-PRO AMINOPEPTIDASE 3"/>
    <property type="match status" value="1"/>
</dbReference>
<keyword evidence="5 8" id="KW-0479">Metal-binding</keyword>
<evidence type="ECO:0000256" key="1">
    <source>
        <dbReference type="ARBA" id="ARBA00001424"/>
    </source>
</evidence>
<dbReference type="SMART" id="SM01011">
    <property type="entry name" value="AMP_N"/>
    <property type="match status" value="1"/>
</dbReference>
<dbReference type="SUPFAM" id="SSF53092">
    <property type="entry name" value="Creatinase/prolidase N-terminal domain"/>
    <property type="match status" value="1"/>
</dbReference>
<evidence type="ECO:0000256" key="8">
    <source>
        <dbReference type="RuleBase" id="RU000590"/>
    </source>
</evidence>
<dbReference type="GO" id="GO:0006508">
    <property type="term" value="P:proteolysis"/>
    <property type="evidence" value="ECO:0007669"/>
    <property type="project" value="TreeGrafter"/>
</dbReference>
<evidence type="ECO:0000256" key="6">
    <source>
        <dbReference type="ARBA" id="ARBA00022801"/>
    </source>
</evidence>
<dbReference type="Gene3D" id="3.40.350.10">
    <property type="entry name" value="Creatinase/prolidase N-terminal domain"/>
    <property type="match status" value="1"/>
</dbReference>
<gene>
    <name evidence="11" type="ORF">IAG42_10505</name>
</gene>
<dbReference type="CDD" id="cd01087">
    <property type="entry name" value="Prolidase"/>
    <property type="match status" value="1"/>
</dbReference>
<dbReference type="PROSITE" id="PS00491">
    <property type="entry name" value="PROLINE_PEPTIDASE"/>
    <property type="match status" value="1"/>
</dbReference>
<feature type="domain" description="Aminopeptidase P N-terminal" evidence="10">
    <location>
        <begin position="79"/>
        <end position="221"/>
    </location>
</feature>
<protein>
    <recommendedName>
        <fullName evidence="4">Xaa-Pro aminopeptidase</fullName>
        <ecNumber evidence="4">3.4.11.9</ecNumber>
    </recommendedName>
</protein>
<reference evidence="11 12" key="1">
    <citation type="submission" date="2020-09" db="EMBL/GenBank/DDBJ databases">
        <title>A novel species.</title>
        <authorList>
            <person name="Gao J."/>
        </authorList>
    </citation>
    <scope>NUCLEOTIDE SEQUENCE [LARGE SCALE GENOMIC DNA]</scope>
    <source>
        <strain evidence="11 12">CRXT-Y-14</strain>
    </source>
</reference>
<evidence type="ECO:0000313" key="12">
    <source>
        <dbReference type="Proteomes" id="UP000516428"/>
    </source>
</evidence>
<comment type="catalytic activity">
    <reaction evidence="1">
        <text>Release of any N-terminal amino acid, including proline, that is linked to proline, even from a dipeptide or tripeptide.</text>
        <dbReference type="EC" id="3.4.11.9"/>
    </reaction>
</comment>
<evidence type="ECO:0000313" key="11">
    <source>
        <dbReference type="EMBL" id="QNS04012.1"/>
    </source>
</evidence>
<evidence type="ECO:0000256" key="7">
    <source>
        <dbReference type="ARBA" id="ARBA00023211"/>
    </source>
</evidence>
<dbReference type="Gene3D" id="3.90.230.10">
    <property type="entry name" value="Creatinase/methionine aminopeptidase superfamily"/>
    <property type="match status" value="1"/>
</dbReference>
<accession>A0A7H1B5K7</accession>
<sequence length="513" mass="55739">MDRPGGPDGRSVPVASPGATGLGPELPSPGRRHSGGTSTPRRADTVGRKNGLYTGISAELSASMRTGWADTERRDLTADPQAPYAAVRRSELSARFPHERLVIPSGNLKVRSNDDTYPFRPHSAYVHMTGDQARDGALVLEPRADGGHDAYCYQLPRDSRTDDEFWSGYHAELWTGRRASLAEAERVLGLPCRDVRTAAADLAAGNGVPTRIVRGVDAALEAAVVTDAERDAELEEALSELRAVKDAWEIGEMRAVVDATVRGFTDVVSELSRAIATSERWIEGTFFRRARLEGNALGYSTVAAAGDHATIMHWSDNDGPVRPGDLLLLDAGVEGRTLYTADVTRTLPISGTFDAIQRTVYDAVYAAQEAGFAAVKPGAAYRDFHEAAQRHLAERLVDWGFIEGPADRAYELGLQRRFTMAGTGHMLGLDVHDCAQARTETYVDGVLEPGMVLTVEPGLYFQPDDLTVPEEWRGIGVRIEDDLLVTADGHENLSADLPRSADEVEEWMARFAG</sequence>
<evidence type="ECO:0000256" key="4">
    <source>
        <dbReference type="ARBA" id="ARBA00012574"/>
    </source>
</evidence>
<dbReference type="SUPFAM" id="SSF55920">
    <property type="entry name" value="Creatinase/aminopeptidase"/>
    <property type="match status" value="1"/>
</dbReference>
<evidence type="ECO:0000259" key="10">
    <source>
        <dbReference type="SMART" id="SM01011"/>
    </source>
</evidence>
<feature type="region of interest" description="Disordered" evidence="9">
    <location>
        <begin position="1"/>
        <end position="51"/>
    </location>
</feature>
<dbReference type="InterPro" id="IPR001131">
    <property type="entry name" value="Peptidase_M24B_aminopep-P_CS"/>
</dbReference>
<dbReference type="GO" id="GO:0070006">
    <property type="term" value="F:metalloaminopeptidase activity"/>
    <property type="evidence" value="ECO:0007669"/>
    <property type="project" value="InterPro"/>
</dbReference>
<keyword evidence="11" id="KW-0645">Protease</keyword>
<comment type="similarity">
    <text evidence="3 8">Belongs to the peptidase M24B family.</text>
</comment>
<name>A0A7H1B5K7_9ACTN</name>
<evidence type="ECO:0000256" key="9">
    <source>
        <dbReference type="SAM" id="MobiDB-lite"/>
    </source>
</evidence>
<dbReference type="PANTHER" id="PTHR43226:SF4">
    <property type="entry name" value="XAA-PRO AMINOPEPTIDASE 3"/>
    <property type="match status" value="1"/>
</dbReference>
<dbReference type="Pfam" id="PF00557">
    <property type="entry name" value="Peptidase_M24"/>
    <property type="match status" value="1"/>
</dbReference>
<keyword evidence="11" id="KW-0031">Aminopeptidase</keyword>
<comment type="cofactor">
    <cofactor evidence="2">
        <name>Mn(2+)</name>
        <dbReference type="ChEBI" id="CHEBI:29035"/>
    </cofactor>
</comment>
<proteinExistence type="inferred from homology"/>
<dbReference type="EC" id="3.4.11.9" evidence="4"/>
<dbReference type="Pfam" id="PF05195">
    <property type="entry name" value="AMP_N"/>
    <property type="match status" value="1"/>
</dbReference>
<evidence type="ECO:0000256" key="5">
    <source>
        <dbReference type="ARBA" id="ARBA00022723"/>
    </source>
</evidence>
<dbReference type="InterPro" id="IPR036005">
    <property type="entry name" value="Creatinase/aminopeptidase-like"/>
</dbReference>
<dbReference type="KEGG" id="sxn:IAG42_10505"/>
<dbReference type="InterPro" id="IPR000994">
    <property type="entry name" value="Pept_M24"/>
</dbReference>
<keyword evidence="6" id="KW-0378">Hydrolase</keyword>
<evidence type="ECO:0000256" key="3">
    <source>
        <dbReference type="ARBA" id="ARBA00008766"/>
    </source>
</evidence>
<dbReference type="InterPro" id="IPR029149">
    <property type="entry name" value="Creatin/AminoP/Spt16_N"/>
</dbReference>
<dbReference type="InterPro" id="IPR052433">
    <property type="entry name" value="X-Pro_dipept-like"/>
</dbReference>
<keyword evidence="7" id="KW-0464">Manganese</keyword>
<dbReference type="Proteomes" id="UP000516428">
    <property type="component" value="Chromosome"/>
</dbReference>
<dbReference type="InterPro" id="IPR007865">
    <property type="entry name" value="Aminopep_P_N"/>
</dbReference>
<dbReference type="GO" id="GO:0030145">
    <property type="term" value="F:manganese ion binding"/>
    <property type="evidence" value="ECO:0007669"/>
    <property type="project" value="InterPro"/>
</dbReference>
<dbReference type="GO" id="GO:0005829">
    <property type="term" value="C:cytosol"/>
    <property type="evidence" value="ECO:0007669"/>
    <property type="project" value="TreeGrafter"/>
</dbReference>